<dbReference type="Gene3D" id="3.30.1180.20">
    <property type="entry name" value="Dihydroxyacetone kinase, domain 2"/>
    <property type="match status" value="1"/>
</dbReference>
<dbReference type="GO" id="GO:0047324">
    <property type="term" value="F:phosphoenolpyruvate-glycerone phosphotransferase activity"/>
    <property type="evidence" value="ECO:0007669"/>
    <property type="project" value="UniProtKB-EC"/>
</dbReference>
<name>A0A540VAQ1_9CHLR</name>
<keyword evidence="2" id="KW-0418">Kinase</keyword>
<dbReference type="InParanoid" id="A0A540VAQ1"/>
<evidence type="ECO:0000313" key="3">
    <source>
        <dbReference type="Proteomes" id="UP000317371"/>
    </source>
</evidence>
<dbReference type="NCBIfam" id="TIGR02363">
    <property type="entry name" value="dhaK1"/>
    <property type="match status" value="1"/>
</dbReference>
<dbReference type="OrthoDB" id="9806345at2"/>
<dbReference type="PANTHER" id="PTHR28629">
    <property type="entry name" value="TRIOKINASE/FMN CYCLASE"/>
    <property type="match status" value="1"/>
</dbReference>
<dbReference type="Gene3D" id="3.40.50.10440">
    <property type="entry name" value="Dihydroxyacetone kinase, domain 1"/>
    <property type="match status" value="1"/>
</dbReference>
<comment type="caution">
    <text evidence="2">The sequence shown here is derived from an EMBL/GenBank/DDBJ whole genome shotgun (WGS) entry which is preliminary data.</text>
</comment>
<dbReference type="InterPro" id="IPR012736">
    <property type="entry name" value="DhaK_1"/>
</dbReference>
<feature type="domain" description="DhaK" evidence="1">
    <location>
        <begin position="7"/>
        <end position="326"/>
    </location>
</feature>
<dbReference type="AlphaFoldDB" id="A0A540VAQ1"/>
<reference evidence="2 3" key="1">
    <citation type="submission" date="2019-06" db="EMBL/GenBank/DDBJ databases">
        <title>Genome sequence of Litorilinea aerophila BAA-2444.</title>
        <authorList>
            <person name="Maclea K.S."/>
            <person name="Maurais E.G."/>
            <person name="Iannazzi L.C."/>
        </authorList>
    </citation>
    <scope>NUCLEOTIDE SEQUENCE [LARGE SCALE GENOMIC DNA]</scope>
    <source>
        <strain evidence="2 3">ATCC BAA-2444</strain>
    </source>
</reference>
<dbReference type="GO" id="GO:0019563">
    <property type="term" value="P:glycerol catabolic process"/>
    <property type="evidence" value="ECO:0007669"/>
    <property type="project" value="TreeGrafter"/>
</dbReference>
<dbReference type="PANTHER" id="PTHR28629:SF4">
    <property type="entry name" value="TRIOKINASE_FMN CYCLASE"/>
    <property type="match status" value="1"/>
</dbReference>
<dbReference type="EC" id="2.7.1.121" evidence="2"/>
<dbReference type="PROSITE" id="PS51481">
    <property type="entry name" value="DHAK"/>
    <property type="match status" value="1"/>
</dbReference>
<dbReference type="SUPFAM" id="SSF82549">
    <property type="entry name" value="DAK1/DegV-like"/>
    <property type="match status" value="1"/>
</dbReference>
<keyword evidence="3" id="KW-1185">Reference proteome</keyword>
<dbReference type="GO" id="GO:0004371">
    <property type="term" value="F:glycerone kinase activity"/>
    <property type="evidence" value="ECO:0007669"/>
    <property type="project" value="InterPro"/>
</dbReference>
<gene>
    <name evidence="2" type="primary">dhaK</name>
    <name evidence="2" type="ORF">FKZ61_19695</name>
</gene>
<keyword evidence="2" id="KW-0808">Transferase</keyword>
<proteinExistence type="predicted"/>
<dbReference type="EMBL" id="VIGC01000032">
    <property type="protein sequence ID" value="TQE93850.1"/>
    <property type="molecule type" value="Genomic_DNA"/>
</dbReference>
<dbReference type="InterPro" id="IPR004006">
    <property type="entry name" value="DhaK_dom"/>
</dbReference>
<sequence>MQKLINNPADAVLECLQGYELAYPHLIRVHYDPHFVYRIDAPVQGKVSIISGSGSGHEPLNIGYVGRGMLDAACPGAIFTSPTPDQYLAALKKVYGGVGALYVVKNYTGGVLNTELAMEMAAEEGFQVASVLVNDDVAVEEKANRRGMGAAVLVEKIAGAAAEQGRDLDSIVQVARRASAQTRSMGVALSSCTSPSVGRPTFYLPESQMEVGVGIHGEPGRRREPLVHAAEVVNIVAQPIIEDLELKAGDMVLAMVSGLGSTPQQELFIVFRYLHQLLTQLGVRVERQLVGNYITSLDMAGCLITLLRLDPELLELWDAPVRTPALCW</sequence>
<organism evidence="2 3">
    <name type="scientific">Litorilinea aerophila</name>
    <dbReference type="NCBI Taxonomy" id="1204385"/>
    <lineage>
        <taxon>Bacteria</taxon>
        <taxon>Bacillati</taxon>
        <taxon>Chloroflexota</taxon>
        <taxon>Caldilineae</taxon>
        <taxon>Caldilineales</taxon>
        <taxon>Caldilineaceae</taxon>
        <taxon>Litorilinea</taxon>
    </lineage>
</organism>
<evidence type="ECO:0000313" key="2">
    <source>
        <dbReference type="EMBL" id="TQE93850.1"/>
    </source>
</evidence>
<dbReference type="Proteomes" id="UP000317371">
    <property type="component" value="Unassembled WGS sequence"/>
</dbReference>
<protein>
    <submittedName>
        <fullName evidence="2">Dihydroxyacetone kinase subunit DhaK</fullName>
        <ecNumber evidence="2">2.7.1.121</ecNumber>
    </submittedName>
</protein>
<dbReference type="InterPro" id="IPR050861">
    <property type="entry name" value="Dihydroxyacetone_Kinase"/>
</dbReference>
<dbReference type="FunFam" id="3.40.50.10440:FF:000001">
    <property type="entry name" value="Dihydroxyacetone kinase, DhaK subunit"/>
    <property type="match status" value="1"/>
</dbReference>
<dbReference type="Pfam" id="PF02733">
    <property type="entry name" value="Dak1"/>
    <property type="match status" value="1"/>
</dbReference>
<evidence type="ECO:0000259" key="1">
    <source>
        <dbReference type="PROSITE" id="PS51481"/>
    </source>
</evidence>
<dbReference type="GO" id="GO:0005829">
    <property type="term" value="C:cytosol"/>
    <property type="evidence" value="ECO:0007669"/>
    <property type="project" value="TreeGrafter"/>
</dbReference>
<accession>A0A540VAQ1</accession>
<dbReference type="RefSeq" id="WP_141611879.1">
    <property type="nucleotide sequence ID" value="NZ_VIGC02000032.1"/>
</dbReference>